<dbReference type="Pfam" id="PF13927">
    <property type="entry name" value="Ig_3"/>
    <property type="match status" value="2"/>
</dbReference>
<evidence type="ECO:0000256" key="2">
    <source>
        <dbReference type="ARBA" id="ARBA00022692"/>
    </source>
</evidence>
<dbReference type="InterPro" id="IPR007110">
    <property type="entry name" value="Ig-like_dom"/>
</dbReference>
<dbReference type="Pfam" id="PF08205">
    <property type="entry name" value="C2-set_2"/>
    <property type="match status" value="1"/>
</dbReference>
<sequence length="834" mass="93078">MEKTKTTSCFSASPEIQVIEGYTAVLPCNVTFPPNRDDVALVLWFREDSGVPVYSFDARPGSFYKANHFSDDPLGSRTYFDLNYKPPILKIEHVHKDDEGEYECRVDYRRARTEKWKLFLNVIVPPKSTIIMDVNGQRLEGLAGPFDEGSSLFLKCEADGDPPPTVGWWEDSTLLDDDYVITPLGITRNEFVIEELKRDHLGHTLTCQASNTNFSSPVSSSITLDVNLKPLHVCITTRRRPLSAGRRVDLECQSRGSRPPARMTWWKDGKKMFSASAVTTSENVTISKLSFKPEIDDHGKMLTCRADNPDVINSTLEDVWNLDVTYLPKLTLLLGKNVHRDYIKEDDDVYFECDIKANPAVSITSWEFNGKRLLSNPEKGIMITNQSLALREVTRDQAGRYQCLATNVEGQGSSNEVILEIYHVPVCKKGQKLIYGVAPNESIIVRCYIEATPSNVSFKWAFNNSLEIVEITSFKSNGTYAEINYSPDAPLSYGVLYCWASNELGVQKEPCVYTVIPAGTPEGLRNCEITNKSTTYIKIKCEPGHDGGLKQAFHLEVFNTAAERLQRNITKNDNPVFVVNDLPLGTSFILALYASNFKGKSEATALTVTTLPSPGKRRARDQGVVISPLIGALIGIVLTLVFAAMITVAILGYRRYSNKKVSELADGPITNKDNTLLQKEAEEIVDTTDTRDPDVIPAIASDTHVRNEALNREAIPFHSLHNGKGRLEGHSLAITQIHGIIPAGNVMGHHEITYAELSLPKTQPLECVRRQNLPTEFAQIGIFKQKQPYMIQPEHEDEECHITAETPLMETSSFLNSKPRRSTFGERCTTSTSV</sequence>
<accession>A0ABM1S9B2</accession>
<dbReference type="PROSITE" id="PS50835">
    <property type="entry name" value="IG_LIKE"/>
    <property type="match status" value="4"/>
</dbReference>
<reference evidence="9" key="1">
    <citation type="submission" date="2025-08" db="UniProtKB">
        <authorList>
            <consortium name="RefSeq"/>
        </authorList>
    </citation>
    <scope>IDENTIFICATION</scope>
    <source>
        <tissue evidence="9">Muscle</tissue>
    </source>
</reference>
<dbReference type="SUPFAM" id="SSF49265">
    <property type="entry name" value="Fibronectin type III"/>
    <property type="match status" value="1"/>
</dbReference>
<keyword evidence="8" id="KW-1185">Reference proteome</keyword>
<evidence type="ECO:0000313" key="9">
    <source>
        <dbReference type="RefSeq" id="XP_022240217.1"/>
    </source>
</evidence>
<dbReference type="InterPro" id="IPR003599">
    <property type="entry name" value="Ig_sub"/>
</dbReference>
<evidence type="ECO:0000256" key="5">
    <source>
        <dbReference type="ARBA" id="ARBA00023157"/>
    </source>
</evidence>
<feature type="domain" description="Ig-like" evidence="7">
    <location>
        <begin position="126"/>
        <end position="223"/>
    </location>
</feature>
<evidence type="ECO:0000313" key="8">
    <source>
        <dbReference type="Proteomes" id="UP000694941"/>
    </source>
</evidence>
<evidence type="ECO:0000256" key="4">
    <source>
        <dbReference type="ARBA" id="ARBA00023136"/>
    </source>
</evidence>
<dbReference type="InterPro" id="IPR036116">
    <property type="entry name" value="FN3_sf"/>
</dbReference>
<evidence type="ECO:0000256" key="6">
    <source>
        <dbReference type="SAM" id="Phobius"/>
    </source>
</evidence>
<dbReference type="InterPro" id="IPR013106">
    <property type="entry name" value="Ig_V-set"/>
</dbReference>
<dbReference type="PANTHER" id="PTHR23278">
    <property type="entry name" value="SIDESTEP PROTEIN"/>
    <property type="match status" value="1"/>
</dbReference>
<dbReference type="InterPro" id="IPR003598">
    <property type="entry name" value="Ig_sub2"/>
</dbReference>
<evidence type="ECO:0000259" key="7">
    <source>
        <dbReference type="PROSITE" id="PS50835"/>
    </source>
</evidence>
<dbReference type="SMART" id="SM00409">
    <property type="entry name" value="IG"/>
    <property type="match status" value="4"/>
</dbReference>
<feature type="transmembrane region" description="Helical" evidence="6">
    <location>
        <begin position="629"/>
        <end position="653"/>
    </location>
</feature>
<organism evidence="8 9">
    <name type="scientific">Limulus polyphemus</name>
    <name type="common">Atlantic horseshoe crab</name>
    <dbReference type="NCBI Taxonomy" id="6850"/>
    <lineage>
        <taxon>Eukaryota</taxon>
        <taxon>Metazoa</taxon>
        <taxon>Ecdysozoa</taxon>
        <taxon>Arthropoda</taxon>
        <taxon>Chelicerata</taxon>
        <taxon>Merostomata</taxon>
        <taxon>Xiphosura</taxon>
        <taxon>Limulidae</taxon>
        <taxon>Limulus</taxon>
    </lineage>
</organism>
<dbReference type="SUPFAM" id="SSF48726">
    <property type="entry name" value="Immunoglobulin"/>
    <property type="match status" value="5"/>
</dbReference>
<comment type="subcellular location">
    <subcellularLocation>
        <location evidence="1">Membrane</location>
        <topology evidence="1">Single-pass membrane protein</topology>
    </subcellularLocation>
</comment>
<dbReference type="Proteomes" id="UP000694941">
    <property type="component" value="Unplaced"/>
</dbReference>
<dbReference type="RefSeq" id="XP_022240217.1">
    <property type="nucleotide sequence ID" value="XM_022384509.1"/>
</dbReference>
<evidence type="ECO:0000256" key="3">
    <source>
        <dbReference type="ARBA" id="ARBA00022989"/>
    </source>
</evidence>
<dbReference type="InterPro" id="IPR013783">
    <property type="entry name" value="Ig-like_fold"/>
</dbReference>
<keyword evidence="2 6" id="KW-0812">Transmembrane</keyword>
<keyword evidence="4 6" id="KW-0472">Membrane</keyword>
<evidence type="ECO:0000256" key="1">
    <source>
        <dbReference type="ARBA" id="ARBA00004167"/>
    </source>
</evidence>
<dbReference type="InterPro" id="IPR036179">
    <property type="entry name" value="Ig-like_dom_sf"/>
</dbReference>
<keyword evidence="3 6" id="KW-1133">Transmembrane helix</keyword>
<dbReference type="Gene3D" id="2.60.40.10">
    <property type="entry name" value="Immunoglobulins"/>
    <property type="match status" value="4"/>
</dbReference>
<dbReference type="PANTHER" id="PTHR23278:SF19">
    <property type="entry name" value="OBSCURIN"/>
    <property type="match status" value="1"/>
</dbReference>
<protein>
    <submittedName>
        <fullName evidence="9">Nephrin-like</fullName>
    </submittedName>
</protein>
<feature type="domain" description="Ig-like" evidence="7">
    <location>
        <begin position="2"/>
        <end position="106"/>
    </location>
</feature>
<gene>
    <name evidence="9" type="primary">LOC106458331</name>
</gene>
<dbReference type="InterPro" id="IPR013162">
    <property type="entry name" value="CD80_C2-set"/>
</dbReference>
<feature type="domain" description="Ig-like" evidence="7">
    <location>
        <begin position="230"/>
        <end position="317"/>
    </location>
</feature>
<name>A0ABM1S9B2_LIMPO</name>
<dbReference type="Pfam" id="PF07686">
    <property type="entry name" value="V-set"/>
    <property type="match status" value="1"/>
</dbReference>
<proteinExistence type="predicted"/>
<dbReference type="SMART" id="SM00408">
    <property type="entry name" value="IGc2"/>
    <property type="match status" value="3"/>
</dbReference>
<feature type="domain" description="Ig-like" evidence="7">
    <location>
        <begin position="328"/>
        <end position="420"/>
    </location>
</feature>
<keyword evidence="5" id="KW-1015">Disulfide bond</keyword>
<dbReference type="GeneID" id="106458331"/>